<protein>
    <submittedName>
        <fullName evidence="1">Uncharacterized protein</fullName>
    </submittedName>
</protein>
<evidence type="ECO:0000313" key="2">
    <source>
        <dbReference type="Proteomes" id="UP001249851"/>
    </source>
</evidence>
<reference evidence="1" key="2">
    <citation type="journal article" date="2023" name="Science">
        <title>Genomic signatures of disease resistance in endangered staghorn corals.</title>
        <authorList>
            <person name="Vollmer S.V."/>
            <person name="Selwyn J.D."/>
            <person name="Despard B.A."/>
            <person name="Roesel C.L."/>
        </authorList>
    </citation>
    <scope>NUCLEOTIDE SEQUENCE</scope>
    <source>
        <strain evidence="1">K2</strain>
    </source>
</reference>
<dbReference type="AlphaFoldDB" id="A0AAD9QEJ6"/>
<sequence length="61" mass="7424">MPLWKVNVRESFSVTLTVVLNKFKFITVLHTQCCFLVEECIYKFPEIYVNRFILKMVLQWH</sequence>
<accession>A0AAD9QEJ6</accession>
<organism evidence="1 2">
    <name type="scientific">Acropora cervicornis</name>
    <name type="common">Staghorn coral</name>
    <dbReference type="NCBI Taxonomy" id="6130"/>
    <lineage>
        <taxon>Eukaryota</taxon>
        <taxon>Metazoa</taxon>
        <taxon>Cnidaria</taxon>
        <taxon>Anthozoa</taxon>
        <taxon>Hexacorallia</taxon>
        <taxon>Scleractinia</taxon>
        <taxon>Astrocoeniina</taxon>
        <taxon>Acroporidae</taxon>
        <taxon>Acropora</taxon>
    </lineage>
</organism>
<dbReference type="EMBL" id="JARQWQ010000038">
    <property type="protein sequence ID" value="KAK2559823.1"/>
    <property type="molecule type" value="Genomic_DNA"/>
</dbReference>
<keyword evidence="2" id="KW-1185">Reference proteome</keyword>
<gene>
    <name evidence="1" type="ORF">P5673_017372</name>
</gene>
<comment type="caution">
    <text evidence="1">The sequence shown here is derived from an EMBL/GenBank/DDBJ whole genome shotgun (WGS) entry which is preliminary data.</text>
</comment>
<proteinExistence type="predicted"/>
<evidence type="ECO:0000313" key="1">
    <source>
        <dbReference type="EMBL" id="KAK2559823.1"/>
    </source>
</evidence>
<dbReference type="Proteomes" id="UP001249851">
    <property type="component" value="Unassembled WGS sequence"/>
</dbReference>
<reference evidence="1" key="1">
    <citation type="journal article" date="2023" name="G3 (Bethesda)">
        <title>Whole genome assembly and annotation of the endangered Caribbean coral Acropora cervicornis.</title>
        <authorList>
            <person name="Selwyn J.D."/>
            <person name="Vollmer S.V."/>
        </authorList>
    </citation>
    <scope>NUCLEOTIDE SEQUENCE</scope>
    <source>
        <strain evidence="1">K2</strain>
    </source>
</reference>
<name>A0AAD9QEJ6_ACRCE</name>